<comment type="caution">
    <text evidence="1">The sequence shown here is derived from an EMBL/GenBank/DDBJ whole genome shotgun (WGS) entry which is preliminary data.</text>
</comment>
<dbReference type="EMBL" id="JAFIRR010000005">
    <property type="protein sequence ID" value="MCO6414675.1"/>
    <property type="molecule type" value="Genomic_DNA"/>
</dbReference>
<organism evidence="1 2">
    <name type="scientific">Siccirubricoccus soli</name>
    <dbReference type="NCBI Taxonomy" id="2899147"/>
    <lineage>
        <taxon>Bacteria</taxon>
        <taxon>Pseudomonadati</taxon>
        <taxon>Pseudomonadota</taxon>
        <taxon>Alphaproteobacteria</taxon>
        <taxon>Acetobacterales</taxon>
        <taxon>Roseomonadaceae</taxon>
        <taxon>Siccirubricoccus</taxon>
    </lineage>
</organism>
<keyword evidence="2" id="KW-1185">Reference proteome</keyword>
<reference evidence="1 2" key="1">
    <citation type="submission" date="2021-12" db="EMBL/GenBank/DDBJ databases">
        <title>Siccirubricoccus leaddurans sp. nov., a high concentration Zn2+ tolerance bacterium.</title>
        <authorList>
            <person name="Cao Y."/>
        </authorList>
    </citation>
    <scope>NUCLEOTIDE SEQUENCE [LARGE SCALE GENOMIC DNA]</scope>
    <source>
        <strain evidence="1 2">KC 17139</strain>
    </source>
</reference>
<dbReference type="Proteomes" id="UP001523392">
    <property type="component" value="Unassembled WGS sequence"/>
</dbReference>
<proteinExistence type="predicted"/>
<protein>
    <recommendedName>
        <fullName evidence="3">DUF2336 domain-containing protein</fullName>
    </recommendedName>
</protein>
<gene>
    <name evidence="1" type="ORF">JYK14_00580</name>
</gene>
<name>A0ABT1D0W3_9PROT</name>
<evidence type="ECO:0000313" key="1">
    <source>
        <dbReference type="EMBL" id="MCO6414675.1"/>
    </source>
</evidence>
<sequence>MSSSPPLACTLPQLRRLAQAASEAEDAALAQIVAVLDQLDRRGEADMVLEKVRPRLRALGVPRRLNLARLLFLPMDGAIRSPKEWRRGEAALPRSALPVLAEILLLRLEPGAAQAVQALEGRSTAELEAIARLGAVLWPAAAAALPPQPPPEWAESGLGPADYHAIAALCTPIWQAGSAIWAAVAAGPLGPPDALARAALLAVAPAGPPALSIVLVTLMGAAAFPGAVAHLAALLNPQARAVAVQALDAMLAAAPPPFAQLGVERATDAALALARRLDNLQSCSLLGSDRLRRLEGARREAEEACRERYLVGAEQEVVAPTQRLLAAEAVCDEDVAAVEAAARALRGLEGAGRKLGGGPLLDRCVKELVGRLTLLGRGTSRPGGLSVVDIVRNIEILSGPQAAAAALAAMRKG</sequence>
<accession>A0ABT1D0W3</accession>
<evidence type="ECO:0000313" key="2">
    <source>
        <dbReference type="Proteomes" id="UP001523392"/>
    </source>
</evidence>
<evidence type="ECO:0008006" key="3">
    <source>
        <dbReference type="Google" id="ProtNLM"/>
    </source>
</evidence>
<dbReference type="RefSeq" id="WP_252951263.1">
    <property type="nucleotide sequence ID" value="NZ_JAFIRR010000005.1"/>
</dbReference>